<dbReference type="EMBL" id="VJMH01006201">
    <property type="protein sequence ID" value="KAF0691119.1"/>
    <property type="molecule type" value="Genomic_DNA"/>
</dbReference>
<feature type="transmembrane region" description="Helical" evidence="1">
    <location>
        <begin position="84"/>
        <end position="103"/>
    </location>
</feature>
<evidence type="ECO:0000313" key="4">
    <source>
        <dbReference type="Proteomes" id="UP000332933"/>
    </source>
</evidence>
<sequence>MTDPSKAPPAGEDRMAESIHTIQTMMKAFVGGGLVGAGWGATIAAIRSDRIGFYAASMGANFALTSASYVTFHEIIAKHRGERDLVSFVLPGTITGGGLLGLLGSPVRAVQGGVVGSFVGAGVFFSSRYFEQWRREVAVERYIAKYGADALPESVLAAAPPLPAAKIDLPSIIPAFVKITDDEIEQRIQARVQQLQDEASNKPSY</sequence>
<dbReference type="Proteomes" id="UP000332933">
    <property type="component" value="Unassembled WGS sequence"/>
</dbReference>
<name>A0A485L8C0_9STRA</name>
<dbReference type="AlphaFoldDB" id="A0A485L8C0"/>
<feature type="transmembrane region" description="Helical" evidence="1">
    <location>
        <begin position="52"/>
        <end position="72"/>
    </location>
</feature>
<organism evidence="3 4">
    <name type="scientific">Aphanomyces stellatus</name>
    <dbReference type="NCBI Taxonomy" id="120398"/>
    <lineage>
        <taxon>Eukaryota</taxon>
        <taxon>Sar</taxon>
        <taxon>Stramenopiles</taxon>
        <taxon>Oomycota</taxon>
        <taxon>Saprolegniomycetes</taxon>
        <taxon>Saprolegniales</taxon>
        <taxon>Verrucalvaceae</taxon>
        <taxon>Aphanomyces</taxon>
    </lineage>
</organism>
<keyword evidence="1" id="KW-0472">Membrane</keyword>
<dbReference type="EMBL" id="CAADRA010006222">
    <property type="protein sequence ID" value="VFT94347.1"/>
    <property type="molecule type" value="Genomic_DNA"/>
</dbReference>
<accession>A0A485L8C0</accession>
<evidence type="ECO:0000256" key="1">
    <source>
        <dbReference type="SAM" id="Phobius"/>
    </source>
</evidence>
<evidence type="ECO:0000313" key="2">
    <source>
        <dbReference type="EMBL" id="KAF0691119.1"/>
    </source>
</evidence>
<reference evidence="3 4" key="1">
    <citation type="submission" date="2019-03" db="EMBL/GenBank/DDBJ databases">
        <authorList>
            <person name="Gaulin E."/>
            <person name="Dumas B."/>
        </authorList>
    </citation>
    <scope>NUCLEOTIDE SEQUENCE [LARGE SCALE GENOMIC DNA]</scope>
    <source>
        <strain evidence="3">CBS 568.67</strain>
    </source>
</reference>
<reference evidence="2" key="2">
    <citation type="submission" date="2019-06" db="EMBL/GenBank/DDBJ databases">
        <title>Genomics analysis of Aphanomyces spp. identifies a new class of oomycete effector associated with host adaptation.</title>
        <authorList>
            <person name="Gaulin E."/>
        </authorList>
    </citation>
    <scope>NUCLEOTIDE SEQUENCE</scope>
    <source>
        <strain evidence="2">CBS 578.67</strain>
    </source>
</reference>
<keyword evidence="1" id="KW-0812">Transmembrane</keyword>
<feature type="transmembrane region" description="Helical" evidence="1">
    <location>
        <begin position="109"/>
        <end position="126"/>
    </location>
</feature>
<proteinExistence type="predicted"/>
<dbReference type="OrthoDB" id="160868at2759"/>
<feature type="transmembrane region" description="Helical" evidence="1">
    <location>
        <begin position="28"/>
        <end position="46"/>
    </location>
</feature>
<protein>
    <submittedName>
        <fullName evidence="3">Aste57867_17596 protein</fullName>
    </submittedName>
</protein>
<evidence type="ECO:0000313" key="3">
    <source>
        <dbReference type="EMBL" id="VFT94347.1"/>
    </source>
</evidence>
<keyword evidence="4" id="KW-1185">Reference proteome</keyword>
<gene>
    <name evidence="3" type="primary">Aste57867_17596</name>
    <name evidence="2" type="ORF">As57867_017536</name>
    <name evidence="3" type="ORF">ASTE57867_17596</name>
</gene>
<keyword evidence="1" id="KW-1133">Transmembrane helix</keyword>